<organism evidence="2 3">
    <name type="scientific">Methyloligella solikamskensis</name>
    <dbReference type="NCBI Taxonomy" id="1177756"/>
    <lineage>
        <taxon>Bacteria</taxon>
        <taxon>Pseudomonadati</taxon>
        <taxon>Pseudomonadota</taxon>
        <taxon>Alphaproteobacteria</taxon>
        <taxon>Hyphomicrobiales</taxon>
        <taxon>Hyphomicrobiaceae</taxon>
        <taxon>Methyloligella</taxon>
    </lineage>
</organism>
<evidence type="ECO:0000313" key="3">
    <source>
        <dbReference type="Proteomes" id="UP001597102"/>
    </source>
</evidence>
<name>A0ABW3J865_9HYPH</name>
<evidence type="ECO:0000313" key="2">
    <source>
        <dbReference type="EMBL" id="MFD0986509.1"/>
    </source>
</evidence>
<dbReference type="Proteomes" id="UP001597102">
    <property type="component" value="Unassembled WGS sequence"/>
</dbReference>
<keyword evidence="3" id="KW-1185">Reference proteome</keyword>
<reference evidence="3" key="1">
    <citation type="journal article" date="2019" name="Int. J. Syst. Evol. Microbiol.">
        <title>The Global Catalogue of Microorganisms (GCM) 10K type strain sequencing project: providing services to taxonomists for standard genome sequencing and annotation.</title>
        <authorList>
            <consortium name="The Broad Institute Genomics Platform"/>
            <consortium name="The Broad Institute Genome Sequencing Center for Infectious Disease"/>
            <person name="Wu L."/>
            <person name="Ma J."/>
        </authorList>
    </citation>
    <scope>NUCLEOTIDE SEQUENCE [LARGE SCALE GENOMIC DNA]</scope>
    <source>
        <strain evidence="3">CCUG 61697</strain>
    </source>
</reference>
<gene>
    <name evidence="2" type="ORF">ACFQ2F_05305</name>
</gene>
<dbReference type="SUPFAM" id="SSF74653">
    <property type="entry name" value="TolA/TonB C-terminal domain"/>
    <property type="match status" value="1"/>
</dbReference>
<feature type="compositionally biased region" description="Basic and acidic residues" evidence="1">
    <location>
        <begin position="65"/>
        <end position="81"/>
    </location>
</feature>
<accession>A0ABW3J865</accession>
<dbReference type="RefSeq" id="WP_379086775.1">
    <property type="nucleotide sequence ID" value="NZ_JBHTJO010000001.1"/>
</dbReference>
<feature type="compositionally biased region" description="Acidic residues" evidence="1">
    <location>
        <begin position="189"/>
        <end position="204"/>
    </location>
</feature>
<protein>
    <recommendedName>
        <fullName evidence="4">Cell division and transport-associated protein TolA</fullName>
    </recommendedName>
</protein>
<feature type="compositionally biased region" description="Polar residues" evidence="1">
    <location>
        <begin position="47"/>
        <end position="57"/>
    </location>
</feature>
<evidence type="ECO:0000256" key="1">
    <source>
        <dbReference type="SAM" id="MobiDB-lite"/>
    </source>
</evidence>
<feature type="compositionally biased region" description="Pro residues" evidence="1">
    <location>
        <begin position="109"/>
        <end position="126"/>
    </location>
</feature>
<sequence>MGRSAFISAALHVAIVLWLVVVIDGSPLDGEPIREIPVEILTPSELTQIKAGTQDAQSDAPLAPKPEENKPEAVNEKKAAEESTPPPPPPPEEAPPEEEAPQEEAEEIPPAPPEPQESAETPPPPDEAPEPAEVADNRPPPSAPLRKPPPPPQPQQAETPTQSNRPAPDTESDSSTDRLAALLNKMPDGGEEPTLDEPPPEQAEEDVRGQTNGTEMTMSVNEIDALRSRIAQCWNPPPGGLGAERIIVKLRMQLNEDGTLVGYPTVENRGNSPFFRAAADSAVRAVYQCQPYPLPVEKYSLWRDMILNFDPSDMYRAG</sequence>
<comment type="caution">
    <text evidence="2">The sequence shown here is derived from an EMBL/GenBank/DDBJ whole genome shotgun (WGS) entry which is preliminary data.</text>
</comment>
<feature type="compositionally biased region" description="Acidic residues" evidence="1">
    <location>
        <begin position="94"/>
        <end position="107"/>
    </location>
</feature>
<evidence type="ECO:0008006" key="4">
    <source>
        <dbReference type="Google" id="ProtNLM"/>
    </source>
</evidence>
<dbReference type="EMBL" id="JBHTJO010000001">
    <property type="protein sequence ID" value="MFD0986509.1"/>
    <property type="molecule type" value="Genomic_DNA"/>
</dbReference>
<feature type="compositionally biased region" description="Pro residues" evidence="1">
    <location>
        <begin position="138"/>
        <end position="154"/>
    </location>
</feature>
<feature type="region of interest" description="Disordered" evidence="1">
    <location>
        <begin position="47"/>
        <end position="212"/>
    </location>
</feature>
<dbReference type="Gene3D" id="3.30.1150.10">
    <property type="match status" value="1"/>
</dbReference>
<feature type="compositionally biased region" description="Pro residues" evidence="1">
    <location>
        <begin position="84"/>
        <end position="93"/>
    </location>
</feature>
<proteinExistence type="predicted"/>